<gene>
    <name evidence="2" type="ORF">QVZ43_02380</name>
</gene>
<dbReference type="RefSeq" id="WP_302908727.1">
    <property type="nucleotide sequence ID" value="NZ_JAUMIS010000001.1"/>
</dbReference>
<keyword evidence="3" id="KW-1185">Reference proteome</keyword>
<sequence>MPGRPQPTSSATVSVDHTIRLQDGRNFAYTDMGARDGYPVFFGHGMPGSRLEGRFFHQRARRHGFRIITPDRPGIGLSDFHRRRSLLDYPVDILHLANALGFKRFSHIGWSSGGSRTLACAFALRRRMDLGVCLSGYTSFDEYHQPQRFVEGTRWPGPRLARLSPALTKAAVGVAAWMFRRSPGLYMREAEQLVSAEDRELLRHFLRGKVFRRDQMVCLASGGTAIATDLLTELESWGFRLADVRIPIMIYQGEQDPFIPVDYACHLASKLPIASLRLLPDAGHLYPLAEHFQDELFSRMRHHLTKTTEI</sequence>
<evidence type="ECO:0000313" key="3">
    <source>
        <dbReference type="Proteomes" id="UP001168640"/>
    </source>
</evidence>
<name>A0ABT8VX33_9GAMM</name>
<dbReference type="Proteomes" id="UP001168640">
    <property type="component" value="Unassembled WGS sequence"/>
</dbReference>
<comment type="caution">
    <text evidence="2">The sequence shown here is derived from an EMBL/GenBank/DDBJ whole genome shotgun (WGS) entry which is preliminary data.</text>
</comment>
<evidence type="ECO:0000259" key="1">
    <source>
        <dbReference type="Pfam" id="PF00561"/>
    </source>
</evidence>
<keyword evidence="2" id="KW-0378">Hydrolase</keyword>
<dbReference type="EMBL" id="JAUMIS010000001">
    <property type="protein sequence ID" value="MDO3720550.1"/>
    <property type="molecule type" value="Genomic_DNA"/>
</dbReference>
<dbReference type="SUPFAM" id="SSF53474">
    <property type="entry name" value="alpha/beta-Hydrolases"/>
    <property type="match status" value="1"/>
</dbReference>
<dbReference type="PANTHER" id="PTHR45763">
    <property type="entry name" value="HYDROLASE, ALPHA/BETA FOLD FAMILY PROTEIN, EXPRESSED-RELATED"/>
    <property type="match status" value="1"/>
</dbReference>
<dbReference type="PRINTS" id="PR00111">
    <property type="entry name" value="ABHYDROLASE"/>
</dbReference>
<reference evidence="2" key="1">
    <citation type="submission" date="2023-07" db="EMBL/GenBank/DDBJ databases">
        <title>Marinobacter sp. chi1 genome sequencing and assembly.</title>
        <authorList>
            <person name="Park S."/>
        </authorList>
    </citation>
    <scope>NUCLEOTIDE SEQUENCE</scope>
    <source>
        <strain evidence="2">Chi1</strain>
    </source>
</reference>
<proteinExistence type="predicted"/>
<dbReference type="GO" id="GO:0016787">
    <property type="term" value="F:hydrolase activity"/>
    <property type="evidence" value="ECO:0007669"/>
    <property type="project" value="UniProtKB-KW"/>
</dbReference>
<accession>A0ABT8VX33</accession>
<dbReference type="InterPro" id="IPR029058">
    <property type="entry name" value="AB_hydrolase_fold"/>
</dbReference>
<protein>
    <submittedName>
        <fullName evidence="2">Alpha/beta hydrolase</fullName>
    </submittedName>
</protein>
<organism evidence="2 3">
    <name type="scientific">Marinobacter suaedae</name>
    <dbReference type="NCBI Taxonomy" id="3057675"/>
    <lineage>
        <taxon>Bacteria</taxon>
        <taxon>Pseudomonadati</taxon>
        <taxon>Pseudomonadota</taxon>
        <taxon>Gammaproteobacteria</taxon>
        <taxon>Pseudomonadales</taxon>
        <taxon>Marinobacteraceae</taxon>
        <taxon>Marinobacter</taxon>
    </lineage>
</organism>
<dbReference type="Pfam" id="PF00561">
    <property type="entry name" value="Abhydrolase_1"/>
    <property type="match status" value="1"/>
</dbReference>
<evidence type="ECO:0000313" key="2">
    <source>
        <dbReference type="EMBL" id="MDO3720550.1"/>
    </source>
</evidence>
<dbReference type="PANTHER" id="PTHR45763:SF46">
    <property type="entry name" value="AB HYDROLASE-1 DOMAIN-CONTAINING PROTEIN"/>
    <property type="match status" value="1"/>
</dbReference>
<feature type="domain" description="AB hydrolase-1" evidence="1">
    <location>
        <begin position="38"/>
        <end position="285"/>
    </location>
</feature>
<dbReference type="InterPro" id="IPR000073">
    <property type="entry name" value="AB_hydrolase_1"/>
</dbReference>
<dbReference type="Gene3D" id="3.40.50.1820">
    <property type="entry name" value="alpha/beta hydrolase"/>
    <property type="match status" value="1"/>
</dbReference>